<dbReference type="InterPro" id="IPR012910">
    <property type="entry name" value="Plug_dom"/>
</dbReference>
<keyword evidence="1" id="KW-0732">Signal</keyword>
<comment type="caution">
    <text evidence="3">The sequence shown here is derived from an EMBL/GenBank/DDBJ whole genome shotgun (WGS) entry which is preliminary data.</text>
</comment>
<feature type="domain" description="TonB-dependent receptor plug" evidence="2">
    <location>
        <begin position="64"/>
        <end position="154"/>
    </location>
</feature>
<evidence type="ECO:0000313" key="3">
    <source>
        <dbReference type="EMBL" id="MDU0112882.1"/>
    </source>
</evidence>
<keyword evidence="4" id="KW-1185">Reference proteome</keyword>
<name>A0ABU3QZN5_9GAMM</name>
<keyword evidence="3" id="KW-0675">Receptor</keyword>
<dbReference type="Gene3D" id="2.170.130.10">
    <property type="entry name" value="TonB-dependent receptor, plug domain"/>
    <property type="match status" value="1"/>
</dbReference>
<feature type="chain" id="PRO_5046983494" evidence="1">
    <location>
        <begin position="29"/>
        <end position="459"/>
    </location>
</feature>
<evidence type="ECO:0000313" key="4">
    <source>
        <dbReference type="Proteomes" id="UP001257914"/>
    </source>
</evidence>
<proteinExistence type="predicted"/>
<dbReference type="SUPFAM" id="SSF56935">
    <property type="entry name" value="Porins"/>
    <property type="match status" value="1"/>
</dbReference>
<dbReference type="PANTHER" id="PTHR40980">
    <property type="entry name" value="PLUG DOMAIN-CONTAINING PROTEIN"/>
    <property type="match status" value="1"/>
</dbReference>
<protein>
    <submittedName>
        <fullName evidence="3">TonB-dependent receptor plug domain-containing protein</fullName>
    </submittedName>
</protein>
<organism evidence="3 4">
    <name type="scientific">Psychrosphaera aquimarina</name>
    <dbReference type="NCBI Taxonomy" id="2044854"/>
    <lineage>
        <taxon>Bacteria</taxon>
        <taxon>Pseudomonadati</taxon>
        <taxon>Pseudomonadota</taxon>
        <taxon>Gammaproteobacteria</taxon>
        <taxon>Alteromonadales</taxon>
        <taxon>Pseudoalteromonadaceae</taxon>
        <taxon>Psychrosphaera</taxon>
    </lineage>
</organism>
<accession>A0ABU3QZN5</accession>
<dbReference type="Pfam" id="PF07715">
    <property type="entry name" value="Plug"/>
    <property type="match status" value="1"/>
</dbReference>
<dbReference type="RefSeq" id="WP_315946549.1">
    <property type="nucleotide sequence ID" value="NZ_JAWCUA010000007.1"/>
</dbReference>
<reference evidence="3 4" key="1">
    <citation type="submission" date="2023-10" db="EMBL/GenBank/DDBJ databases">
        <title>Psychrosphaera aquimaarina strain SW33 isolated from seawater.</title>
        <authorList>
            <person name="Bayburt H."/>
            <person name="Kim J.M."/>
            <person name="Choi B.J."/>
            <person name="Jeon C.O."/>
        </authorList>
    </citation>
    <scope>NUCLEOTIDE SEQUENCE [LARGE SCALE GENOMIC DNA]</scope>
    <source>
        <strain evidence="3 4">KCTC 52743</strain>
    </source>
</reference>
<feature type="signal peptide" evidence="1">
    <location>
        <begin position="1"/>
        <end position="28"/>
    </location>
</feature>
<dbReference type="PANTHER" id="PTHR40980:SF5">
    <property type="entry name" value="TONB-DEPENDENT RECEPTOR"/>
    <property type="match status" value="1"/>
</dbReference>
<gene>
    <name evidence="3" type="ORF">RT723_07690</name>
</gene>
<sequence>MSQSSPIFKLSTMTLAIISTLMPVSLFAAEDDKKAETEDYIEEVVATGTRLKGSAAAVIEERRNQAFVADIMGAEQISRSGDGDAAAALRRVTGLTLVDGKFIYVRGLGERYSSTQLNGAAVPSPDPTRSVIPLDLFPAEIIEGLAVQKSYSPSMPAAFGGGNVDIRLKSIPDSRVFNFSGKIGGNSNNFDDGLTTTGSDTDWMGKDDGTRDAPASISQYWSPLGEVSQSLDYISAEESLQGLLDLNRDLTPKTSSINPNVGFDIAYGDVFDAGDLEYGFLTTFAYDNSWQVAEEYQLEQWSSVDTDEGKQYTFVRGYDDVTTTSHMVKTSYMINLGANYNKAHELNLNYIVLNDTEDKAKNKFGRSSNVSPSENNAIINSKEVTYEERSLTALQLSGQHTFAALNLLGLDWIYSDSESNRYAPSGLETSYVVSDRNEDGIYDPETESSVRLGRYRSSF</sequence>
<evidence type="ECO:0000259" key="2">
    <source>
        <dbReference type="Pfam" id="PF07715"/>
    </source>
</evidence>
<evidence type="ECO:0000256" key="1">
    <source>
        <dbReference type="SAM" id="SignalP"/>
    </source>
</evidence>
<dbReference type="Proteomes" id="UP001257914">
    <property type="component" value="Unassembled WGS sequence"/>
</dbReference>
<dbReference type="EMBL" id="JAWCUA010000007">
    <property type="protein sequence ID" value="MDU0112882.1"/>
    <property type="molecule type" value="Genomic_DNA"/>
</dbReference>
<dbReference type="InterPro" id="IPR037066">
    <property type="entry name" value="Plug_dom_sf"/>
</dbReference>